<feature type="compositionally biased region" description="Polar residues" evidence="1">
    <location>
        <begin position="483"/>
        <end position="496"/>
    </location>
</feature>
<feature type="compositionally biased region" description="Basic and acidic residues" evidence="1">
    <location>
        <begin position="1"/>
        <end position="15"/>
    </location>
</feature>
<comment type="caution">
    <text evidence="2">The sequence shown here is derived from an EMBL/GenBank/DDBJ whole genome shotgun (WGS) entry which is preliminary data.</text>
</comment>
<feature type="region of interest" description="Disordered" evidence="1">
    <location>
        <begin position="291"/>
        <end position="569"/>
    </location>
</feature>
<reference evidence="2 3" key="1">
    <citation type="submission" date="2018-04" db="EMBL/GenBank/DDBJ databases">
        <authorList>
            <person name="Zhang X."/>
            <person name="Yuan J."/>
            <person name="Li F."/>
            <person name="Xiang J."/>
        </authorList>
    </citation>
    <scope>NUCLEOTIDE SEQUENCE [LARGE SCALE GENOMIC DNA]</scope>
    <source>
        <tissue evidence="2">Muscle</tissue>
    </source>
</reference>
<dbReference type="AlphaFoldDB" id="A0A3R7PXR4"/>
<keyword evidence="3" id="KW-1185">Reference proteome</keyword>
<dbReference type="Proteomes" id="UP000283509">
    <property type="component" value="Unassembled WGS sequence"/>
</dbReference>
<feature type="compositionally biased region" description="Polar residues" evidence="1">
    <location>
        <begin position="549"/>
        <end position="559"/>
    </location>
</feature>
<evidence type="ECO:0000313" key="2">
    <source>
        <dbReference type="EMBL" id="ROT62736.1"/>
    </source>
</evidence>
<reference evidence="2 3" key="2">
    <citation type="submission" date="2019-01" db="EMBL/GenBank/DDBJ databases">
        <title>The decoding of complex shrimp genome reveals the adaptation for benthos swimmer, frequently molting mechanism and breeding impact on genome.</title>
        <authorList>
            <person name="Sun Y."/>
            <person name="Gao Y."/>
            <person name="Yu Y."/>
        </authorList>
    </citation>
    <scope>NUCLEOTIDE SEQUENCE [LARGE SCALE GENOMIC DNA]</scope>
    <source>
        <tissue evidence="2">Muscle</tissue>
    </source>
</reference>
<organism evidence="2 3">
    <name type="scientific">Penaeus vannamei</name>
    <name type="common">Whiteleg shrimp</name>
    <name type="synonym">Litopenaeus vannamei</name>
    <dbReference type="NCBI Taxonomy" id="6689"/>
    <lineage>
        <taxon>Eukaryota</taxon>
        <taxon>Metazoa</taxon>
        <taxon>Ecdysozoa</taxon>
        <taxon>Arthropoda</taxon>
        <taxon>Crustacea</taxon>
        <taxon>Multicrustacea</taxon>
        <taxon>Malacostraca</taxon>
        <taxon>Eumalacostraca</taxon>
        <taxon>Eucarida</taxon>
        <taxon>Decapoda</taxon>
        <taxon>Dendrobranchiata</taxon>
        <taxon>Penaeoidea</taxon>
        <taxon>Penaeidae</taxon>
        <taxon>Penaeus</taxon>
    </lineage>
</organism>
<dbReference type="EMBL" id="QCYY01003559">
    <property type="protein sequence ID" value="ROT62736.1"/>
    <property type="molecule type" value="Genomic_DNA"/>
</dbReference>
<feature type="compositionally biased region" description="Basic and acidic residues" evidence="1">
    <location>
        <begin position="313"/>
        <end position="325"/>
    </location>
</feature>
<feature type="region of interest" description="Disordered" evidence="1">
    <location>
        <begin position="1"/>
        <end position="66"/>
    </location>
</feature>
<proteinExistence type="predicted"/>
<name>A0A3R7PXR4_PENVA</name>
<evidence type="ECO:0000256" key="1">
    <source>
        <dbReference type="SAM" id="MobiDB-lite"/>
    </source>
</evidence>
<dbReference type="OrthoDB" id="10604721at2759"/>
<feature type="compositionally biased region" description="Basic residues" evidence="1">
    <location>
        <begin position="413"/>
        <end position="426"/>
    </location>
</feature>
<sequence length="569" mass="62647">MKYLEHPEPQLHHLTEPSPPSTPKTSTSFVHFTTPRPVSQLDLHPITEDHPLPHLPPGNMADYQQGPDHLLHDEELSIKHHHNTPSPGSYEVTLPPGVAVTPKSDYGLQDPTKIHSAVPAVSHSPPPAPYPVPTSKPAPNAPLPYESHSISPELQHLLLSYPSLYPYPPYYFSVQNVVTFSPFSASQERGGGPRHSVSQVPPYIPQVLPGQIQNLRVPLEGYPPVIGVHGPSPDSVYTKEGSVLHTEMVPFQNNVKQEREVEIAQTKGDVARTYSTPLYLGMCLQADEGYKEEQQNQTNNRKKKANYSYPKSSSRDPLKDVESVTERSPGQSRRAERLQEIEITGIDASLPSEESEDFESAPQRGALTSPDTFALSNQGSQVSPTSDVRDSYIPPVTTINTLDRGTFTDRSQGRRRSPSGRRRKVKGSHDRCPYPHPTRRRRPLVPPTLPTRPTIPELMTDSPPVTFASRSQPGARNPGADPTTDSPATSVPSGNIPNAGGFPNSHQPVPSPDYEDDYAEYADDSDYIPGEYDDNDYEYEAGIDPGLTVGSNTTASSSGRDFLYKYDTE</sequence>
<feature type="compositionally biased region" description="Acidic residues" evidence="1">
    <location>
        <begin position="513"/>
        <end position="541"/>
    </location>
</feature>
<protein>
    <submittedName>
        <fullName evidence="2">Uncharacterized protein</fullName>
    </submittedName>
</protein>
<feature type="compositionally biased region" description="Polar residues" evidence="1">
    <location>
        <begin position="369"/>
        <end position="386"/>
    </location>
</feature>
<evidence type="ECO:0000313" key="3">
    <source>
        <dbReference type="Proteomes" id="UP000283509"/>
    </source>
</evidence>
<gene>
    <name evidence="2" type="ORF">C7M84_019404</name>
</gene>
<accession>A0A3R7PXR4</accession>